<dbReference type="GO" id="GO:0016491">
    <property type="term" value="F:oxidoreductase activity"/>
    <property type="evidence" value="ECO:0007669"/>
    <property type="project" value="UniProtKB-KW"/>
</dbReference>
<evidence type="ECO:0000256" key="1">
    <source>
        <dbReference type="ARBA" id="ARBA00010617"/>
    </source>
</evidence>
<dbReference type="CDD" id="cd11030">
    <property type="entry name" value="CYP105-like"/>
    <property type="match status" value="1"/>
</dbReference>
<evidence type="ECO:0000313" key="3">
    <source>
        <dbReference type="EMBL" id="MFC5853683.1"/>
    </source>
</evidence>
<reference evidence="4" key="1">
    <citation type="journal article" date="2019" name="Int. J. Syst. Evol. Microbiol.">
        <title>The Global Catalogue of Microorganisms (GCM) 10K type strain sequencing project: providing services to taxonomists for standard genome sequencing and annotation.</title>
        <authorList>
            <consortium name="The Broad Institute Genomics Platform"/>
            <consortium name="The Broad Institute Genome Sequencing Center for Infectious Disease"/>
            <person name="Wu L."/>
            <person name="Ma J."/>
        </authorList>
    </citation>
    <scope>NUCLEOTIDE SEQUENCE [LARGE SCALE GENOMIC DNA]</scope>
    <source>
        <strain evidence="4">JCM 10411</strain>
    </source>
</reference>
<dbReference type="PROSITE" id="PS00086">
    <property type="entry name" value="CYTOCHROME_P450"/>
    <property type="match status" value="1"/>
</dbReference>
<proteinExistence type="inferred from homology"/>
<dbReference type="Pfam" id="PF00067">
    <property type="entry name" value="p450"/>
    <property type="match status" value="1"/>
</dbReference>
<evidence type="ECO:0000313" key="4">
    <source>
        <dbReference type="Proteomes" id="UP001596180"/>
    </source>
</evidence>
<dbReference type="RefSeq" id="WP_355896430.1">
    <property type="nucleotide sequence ID" value="NZ_JBHSOA010000037.1"/>
</dbReference>
<comment type="similarity">
    <text evidence="1 2">Belongs to the cytochrome P450 family.</text>
</comment>
<sequence>MSSEKSGAPAYPMARGCPFSPPAEIGRLREEEPVAQVRTWDGSLPWLVTRYDDVRAILSDPRFSSDPGRDGYPVTSAGMKQQHKANPTFIAMDDPEHARHRRMITGEFSVRRTEALRPTVERISEELLDAMEASGGTADLVADYALPLTSTVICELLGIPQEAHTFFQEHSNALLDVKGDPARAGRAVEELTSYLTELVSRKLAEPTDDLLGRIVERRVRTGEMTEREVASLGILLLVAGHETTANQIALGVLFLLQNPQYAAIMRDGDDKEVAAACEELLRLLTVTHIGRRRVAVEDVEVNGALIRAGEGVIASGDAANRDPRQFTDPDLLDIHREQNHHVAFGYGIHQCLGQPIARIELQTAYPAILRRFADLRLAVPLDEIDYRGDMVVYGVHSLPVAWGEER</sequence>
<dbReference type="InterPro" id="IPR036396">
    <property type="entry name" value="Cyt_P450_sf"/>
</dbReference>
<keyword evidence="2" id="KW-0349">Heme</keyword>
<dbReference type="EC" id="1.14.-.-" evidence="3"/>
<dbReference type="PANTHER" id="PTHR46696:SF1">
    <property type="entry name" value="CYTOCHROME P450 YJIB-RELATED"/>
    <property type="match status" value="1"/>
</dbReference>
<dbReference type="Gene3D" id="1.10.630.10">
    <property type="entry name" value="Cytochrome P450"/>
    <property type="match status" value="1"/>
</dbReference>
<dbReference type="EMBL" id="JBHSOA010000037">
    <property type="protein sequence ID" value="MFC5853683.1"/>
    <property type="molecule type" value="Genomic_DNA"/>
</dbReference>
<dbReference type="Proteomes" id="UP001596180">
    <property type="component" value="Unassembled WGS sequence"/>
</dbReference>
<dbReference type="InterPro" id="IPR002397">
    <property type="entry name" value="Cyt_P450_B"/>
</dbReference>
<keyword evidence="2" id="KW-0479">Metal-binding</keyword>
<dbReference type="InterPro" id="IPR017972">
    <property type="entry name" value="Cyt_P450_CS"/>
</dbReference>
<evidence type="ECO:0000256" key="2">
    <source>
        <dbReference type="RuleBase" id="RU000461"/>
    </source>
</evidence>
<dbReference type="PRINTS" id="PR00385">
    <property type="entry name" value="P450"/>
</dbReference>
<dbReference type="PANTHER" id="PTHR46696">
    <property type="entry name" value="P450, PUTATIVE (EUROFUNG)-RELATED"/>
    <property type="match status" value="1"/>
</dbReference>
<keyword evidence="2" id="KW-0503">Monooxygenase</keyword>
<organism evidence="3 4">
    <name type="scientific">Streptomyces chlorus</name>
    <dbReference type="NCBI Taxonomy" id="887452"/>
    <lineage>
        <taxon>Bacteria</taxon>
        <taxon>Bacillati</taxon>
        <taxon>Actinomycetota</taxon>
        <taxon>Actinomycetes</taxon>
        <taxon>Kitasatosporales</taxon>
        <taxon>Streptomycetaceae</taxon>
        <taxon>Streptomyces</taxon>
    </lineage>
</organism>
<dbReference type="PRINTS" id="PR00359">
    <property type="entry name" value="BP450"/>
</dbReference>
<keyword evidence="4" id="KW-1185">Reference proteome</keyword>
<gene>
    <name evidence="3" type="ORF">ACFPZI_18265</name>
</gene>
<accession>A0ABW1E0A8</accession>
<protein>
    <submittedName>
        <fullName evidence="3">Cytochrome P450</fullName>
        <ecNumber evidence="3">1.14.-.-</ecNumber>
    </submittedName>
</protein>
<keyword evidence="2" id="KW-0408">Iron</keyword>
<keyword evidence="2 3" id="KW-0560">Oxidoreductase</keyword>
<comment type="caution">
    <text evidence="3">The sequence shown here is derived from an EMBL/GenBank/DDBJ whole genome shotgun (WGS) entry which is preliminary data.</text>
</comment>
<name>A0ABW1E0A8_9ACTN</name>
<dbReference type="InterPro" id="IPR001128">
    <property type="entry name" value="Cyt_P450"/>
</dbReference>
<dbReference type="SUPFAM" id="SSF48264">
    <property type="entry name" value="Cytochrome P450"/>
    <property type="match status" value="1"/>
</dbReference>